<dbReference type="PROSITE" id="PS50887">
    <property type="entry name" value="GGDEF"/>
    <property type="match status" value="1"/>
</dbReference>
<gene>
    <name evidence="4" type="ORF">QQX09_04825</name>
</gene>
<dbReference type="InterPro" id="IPR000160">
    <property type="entry name" value="GGDEF_dom"/>
</dbReference>
<feature type="domain" description="EAL" evidence="2">
    <location>
        <begin position="424"/>
        <end position="677"/>
    </location>
</feature>
<dbReference type="EMBL" id="JAUHPW010000003">
    <property type="protein sequence ID" value="MDN4475182.1"/>
    <property type="molecule type" value="Genomic_DNA"/>
</dbReference>
<evidence type="ECO:0000259" key="3">
    <source>
        <dbReference type="PROSITE" id="PS50887"/>
    </source>
</evidence>
<dbReference type="SUPFAM" id="SSF55073">
    <property type="entry name" value="Nucleotide cyclase"/>
    <property type="match status" value="1"/>
</dbReference>
<feature type="transmembrane region" description="Helical" evidence="1">
    <location>
        <begin position="89"/>
        <end position="114"/>
    </location>
</feature>
<dbReference type="Pfam" id="PF20972">
    <property type="entry name" value="MASE9"/>
    <property type="match status" value="1"/>
</dbReference>
<dbReference type="Pfam" id="PF00563">
    <property type="entry name" value="EAL"/>
    <property type="match status" value="1"/>
</dbReference>
<dbReference type="SMART" id="SM00052">
    <property type="entry name" value="EAL"/>
    <property type="match status" value="1"/>
</dbReference>
<proteinExistence type="predicted"/>
<dbReference type="Gene3D" id="3.30.70.270">
    <property type="match status" value="1"/>
</dbReference>
<dbReference type="InterPro" id="IPR048430">
    <property type="entry name" value="MASE9"/>
</dbReference>
<comment type="caution">
    <text evidence="4">The sequence shown here is derived from an EMBL/GenBank/DDBJ whole genome shotgun (WGS) entry which is preliminary data.</text>
</comment>
<dbReference type="CDD" id="cd01948">
    <property type="entry name" value="EAL"/>
    <property type="match status" value="1"/>
</dbReference>
<evidence type="ECO:0000313" key="5">
    <source>
        <dbReference type="Proteomes" id="UP001172728"/>
    </source>
</evidence>
<feature type="transmembrane region" description="Helical" evidence="1">
    <location>
        <begin position="126"/>
        <end position="147"/>
    </location>
</feature>
<dbReference type="RefSeq" id="WP_301131632.1">
    <property type="nucleotide sequence ID" value="NZ_JAUHPW010000003.1"/>
</dbReference>
<dbReference type="PANTHER" id="PTHR33121">
    <property type="entry name" value="CYCLIC DI-GMP PHOSPHODIESTERASE PDEF"/>
    <property type="match status" value="1"/>
</dbReference>
<protein>
    <submittedName>
        <fullName evidence="4">EAL domain-containing protein</fullName>
    </submittedName>
</protein>
<dbReference type="Pfam" id="PF00990">
    <property type="entry name" value="GGDEF"/>
    <property type="match status" value="1"/>
</dbReference>
<feature type="transmembrane region" description="Helical" evidence="1">
    <location>
        <begin position="24"/>
        <end position="46"/>
    </location>
</feature>
<dbReference type="PROSITE" id="PS50883">
    <property type="entry name" value="EAL"/>
    <property type="match status" value="1"/>
</dbReference>
<dbReference type="Gene3D" id="3.20.20.450">
    <property type="entry name" value="EAL domain"/>
    <property type="match status" value="1"/>
</dbReference>
<evidence type="ECO:0000259" key="2">
    <source>
        <dbReference type="PROSITE" id="PS50883"/>
    </source>
</evidence>
<dbReference type="SUPFAM" id="SSF141868">
    <property type="entry name" value="EAL domain-like"/>
    <property type="match status" value="1"/>
</dbReference>
<feature type="transmembrane region" description="Helical" evidence="1">
    <location>
        <begin position="202"/>
        <end position="220"/>
    </location>
</feature>
<feature type="transmembrane region" description="Helical" evidence="1">
    <location>
        <begin position="167"/>
        <end position="190"/>
    </location>
</feature>
<dbReference type="NCBIfam" id="TIGR00254">
    <property type="entry name" value="GGDEF"/>
    <property type="match status" value="1"/>
</dbReference>
<dbReference type="PANTHER" id="PTHR33121:SF70">
    <property type="entry name" value="SIGNALING PROTEIN YKOW"/>
    <property type="match status" value="1"/>
</dbReference>
<dbReference type="CDD" id="cd01949">
    <property type="entry name" value="GGDEF"/>
    <property type="match status" value="1"/>
</dbReference>
<name>A0ABT8G802_9MICO</name>
<reference evidence="4" key="1">
    <citation type="submission" date="2023-06" db="EMBL/GenBank/DDBJ databases">
        <title>Sysu t00192.</title>
        <authorList>
            <person name="Gao L."/>
            <person name="Fang B.-Z."/>
            <person name="Li W.-J."/>
        </authorList>
    </citation>
    <scope>NUCLEOTIDE SEQUENCE</scope>
    <source>
        <strain evidence="4">SYSU T00192</strain>
    </source>
</reference>
<keyword evidence="1" id="KW-0812">Transmembrane</keyword>
<evidence type="ECO:0000256" key="1">
    <source>
        <dbReference type="SAM" id="Phobius"/>
    </source>
</evidence>
<dbReference type="InterPro" id="IPR029787">
    <property type="entry name" value="Nucleotide_cyclase"/>
</dbReference>
<dbReference type="Proteomes" id="UP001172728">
    <property type="component" value="Unassembled WGS sequence"/>
</dbReference>
<dbReference type="InterPro" id="IPR035919">
    <property type="entry name" value="EAL_sf"/>
</dbReference>
<organism evidence="4 5">
    <name type="scientific">Demequina litoralis</name>
    <dbReference type="NCBI Taxonomy" id="3051660"/>
    <lineage>
        <taxon>Bacteria</taxon>
        <taxon>Bacillati</taxon>
        <taxon>Actinomycetota</taxon>
        <taxon>Actinomycetes</taxon>
        <taxon>Micrococcales</taxon>
        <taxon>Demequinaceae</taxon>
        <taxon>Demequina</taxon>
    </lineage>
</organism>
<keyword evidence="5" id="KW-1185">Reference proteome</keyword>
<accession>A0ABT8G802</accession>
<dbReference type="InterPro" id="IPR001633">
    <property type="entry name" value="EAL_dom"/>
</dbReference>
<evidence type="ECO:0000313" key="4">
    <source>
        <dbReference type="EMBL" id="MDN4475182.1"/>
    </source>
</evidence>
<keyword evidence="1" id="KW-1133">Transmembrane helix</keyword>
<dbReference type="InterPro" id="IPR050706">
    <property type="entry name" value="Cyclic-di-GMP_PDE-like"/>
</dbReference>
<keyword evidence="1" id="KW-0472">Membrane</keyword>
<feature type="domain" description="GGDEF" evidence="3">
    <location>
        <begin position="285"/>
        <end position="415"/>
    </location>
</feature>
<dbReference type="InterPro" id="IPR043128">
    <property type="entry name" value="Rev_trsase/Diguanyl_cyclase"/>
</dbReference>
<sequence>MGLNHPKSGGGASARFAPPSLLSAYLAAVCTLGLGGILAVVALTPWVELSDHVMTLQVAFLAIAAIAGEVRPIRLVIGGDETRRLSTSAPFVLALIGVAGVGVAVVVQLIASLADDALRRREPKKSLFNTAQYALSVIVAGLVYAWLTGGDVFASTPSDPVTYLAALLVAGVAMIATNWVLVAVVVSLATGQPLRDAVREDIRDLLITNIVLLSIGGVAAEVAADGIGALLLLVAPVVAAHLFTMAAARHAHDATHDSLTGLGNRGQLHHELDNAFAAPAPLRLGGPGLVLIDLDHFKDFNDTLGHPVGDEILRQVAVRLREVAPEGASVHRLGGDEFAVVVRGDLAASRQVARDILASLDEPVRVESLELLVRASAGLAVAPLHGEDGETLMKNADIALYHAKLERDRISTFSPEFDINTVERLQLLADLRTALDTGQLHVVYQPQTDLTDGRVVAVEALVRWRHPERGLVRADEFIPLAENSGLIFPVTAFVLDTALAQVARWHAAGLDVRMAVNLSARHLSDQGLPQQVGAALTRHQVPASSLVLEVTETAILSDPARADLVLHALRRLGVSIAIDDYGTGNASLSYLKRLEIDELKIDRSFVSNIGADHHDLIIVRSTISLALALDLRVVAEGIEDAETVTALRGLGHVIGQGYHLGRPVEAPELERRLGIAPVSDTDAAPARIV</sequence>
<dbReference type="SMART" id="SM00267">
    <property type="entry name" value="GGDEF"/>
    <property type="match status" value="1"/>
</dbReference>